<dbReference type="PANTHER" id="PTHR24421">
    <property type="entry name" value="NITRATE/NITRITE SENSOR PROTEIN NARX-RELATED"/>
    <property type="match status" value="1"/>
</dbReference>
<dbReference type="Gene3D" id="1.20.5.1930">
    <property type="match status" value="1"/>
</dbReference>
<evidence type="ECO:0000256" key="8">
    <source>
        <dbReference type="ARBA" id="ARBA00023012"/>
    </source>
</evidence>
<comment type="catalytic activity">
    <reaction evidence="1">
        <text>ATP + protein L-histidine = ADP + protein N-phospho-L-histidine.</text>
        <dbReference type="EC" id="2.7.13.3"/>
    </reaction>
</comment>
<evidence type="ECO:0000256" key="7">
    <source>
        <dbReference type="ARBA" id="ARBA00022840"/>
    </source>
</evidence>
<dbReference type="Gene3D" id="3.30.565.10">
    <property type="entry name" value="Histidine kinase-like ATPase, C-terminal domain"/>
    <property type="match status" value="1"/>
</dbReference>
<dbReference type="EMBL" id="JBELPZ010000001">
    <property type="protein sequence ID" value="MFL9842845.1"/>
    <property type="molecule type" value="Genomic_DNA"/>
</dbReference>
<keyword evidence="9" id="KW-1133">Transmembrane helix</keyword>
<evidence type="ECO:0000256" key="1">
    <source>
        <dbReference type="ARBA" id="ARBA00000085"/>
    </source>
</evidence>
<keyword evidence="7 11" id="KW-0067">ATP-binding</keyword>
<keyword evidence="9" id="KW-0472">Membrane</keyword>
<keyword evidence="8" id="KW-0902">Two-component regulatory system</keyword>
<evidence type="ECO:0000313" key="11">
    <source>
        <dbReference type="EMBL" id="MFL9842845.1"/>
    </source>
</evidence>
<proteinExistence type="predicted"/>
<dbReference type="InterPro" id="IPR005467">
    <property type="entry name" value="His_kinase_dom"/>
</dbReference>
<keyword evidence="6" id="KW-0418">Kinase</keyword>
<evidence type="ECO:0000256" key="3">
    <source>
        <dbReference type="ARBA" id="ARBA00022553"/>
    </source>
</evidence>
<feature type="domain" description="Histidine kinase" evidence="10">
    <location>
        <begin position="71"/>
        <end position="250"/>
    </location>
</feature>
<evidence type="ECO:0000313" key="12">
    <source>
        <dbReference type="Proteomes" id="UP001629156"/>
    </source>
</evidence>
<keyword evidence="4" id="KW-0808">Transferase</keyword>
<dbReference type="Pfam" id="PF07730">
    <property type="entry name" value="HisKA_3"/>
    <property type="match status" value="1"/>
</dbReference>
<evidence type="ECO:0000256" key="4">
    <source>
        <dbReference type="ARBA" id="ARBA00022679"/>
    </source>
</evidence>
<gene>
    <name evidence="11" type="ORF">ABS766_00305</name>
</gene>
<evidence type="ECO:0000256" key="5">
    <source>
        <dbReference type="ARBA" id="ARBA00022741"/>
    </source>
</evidence>
<dbReference type="Pfam" id="PF02518">
    <property type="entry name" value="HATPase_c"/>
    <property type="match status" value="1"/>
</dbReference>
<protein>
    <recommendedName>
        <fullName evidence="2">histidine kinase</fullName>
        <ecNumber evidence="2">2.7.13.3</ecNumber>
    </recommendedName>
</protein>
<dbReference type="InterPro" id="IPR050482">
    <property type="entry name" value="Sensor_HK_TwoCompSys"/>
</dbReference>
<dbReference type="InterPro" id="IPR011712">
    <property type="entry name" value="Sig_transdc_His_kin_sub3_dim/P"/>
</dbReference>
<dbReference type="CDD" id="cd16917">
    <property type="entry name" value="HATPase_UhpB-NarQ-NarX-like"/>
    <property type="match status" value="1"/>
</dbReference>
<evidence type="ECO:0000256" key="9">
    <source>
        <dbReference type="SAM" id="Phobius"/>
    </source>
</evidence>
<dbReference type="PROSITE" id="PS50109">
    <property type="entry name" value="HIS_KIN"/>
    <property type="match status" value="1"/>
</dbReference>
<reference evidence="11 12" key="1">
    <citation type="submission" date="2024-06" db="EMBL/GenBank/DDBJ databases">
        <authorList>
            <person name="Kaempfer P."/>
            <person name="Viver T."/>
        </authorList>
    </citation>
    <scope>NUCLEOTIDE SEQUENCE [LARGE SCALE GENOMIC DNA]</scope>
    <source>
        <strain evidence="11 12">ST-119</strain>
    </source>
</reference>
<dbReference type="SUPFAM" id="SSF55874">
    <property type="entry name" value="ATPase domain of HSP90 chaperone/DNA topoisomerase II/histidine kinase"/>
    <property type="match status" value="1"/>
</dbReference>
<comment type="caution">
    <text evidence="11">The sequence shown here is derived from an EMBL/GenBank/DDBJ whole genome shotgun (WGS) entry which is preliminary data.</text>
</comment>
<evidence type="ECO:0000256" key="6">
    <source>
        <dbReference type="ARBA" id="ARBA00022777"/>
    </source>
</evidence>
<dbReference type="EC" id="2.7.13.3" evidence="2"/>
<keyword evidence="9" id="KW-0812">Transmembrane</keyword>
<name>A0ABW8YSB6_9FLAO</name>
<sequence>MEKWQDPRVIALWIAIIIVIILTILCFVVWIVYTGYKRMTEANLREARMQVEHQKSMLQNSLQTQESERERIAADLHDSLIGKLTIIKLKNQTAYNEEQMDVLLEESIAEARRISHDLSPPMLDFISLDALLLQALNPWKVRLKVTEYFDVRTQPEIAVSVKIQLLRIIQEIFVNINKHAAATEITFNYRQTTKGLAIYIADNGKGFDAALLKKGLGLNNIEIRIQYLGGKYKIKSAPGKGTATLMVLQI</sequence>
<dbReference type="InterPro" id="IPR003594">
    <property type="entry name" value="HATPase_dom"/>
</dbReference>
<dbReference type="RefSeq" id="WP_408083072.1">
    <property type="nucleotide sequence ID" value="NZ_JBELPZ010000001.1"/>
</dbReference>
<dbReference type="Proteomes" id="UP001629156">
    <property type="component" value="Unassembled WGS sequence"/>
</dbReference>
<evidence type="ECO:0000256" key="2">
    <source>
        <dbReference type="ARBA" id="ARBA00012438"/>
    </source>
</evidence>
<keyword evidence="3" id="KW-0597">Phosphoprotein</keyword>
<organism evidence="11 12">
    <name type="scientific">Flavobacterium rhizosphaerae</name>
    <dbReference type="NCBI Taxonomy" id="3163298"/>
    <lineage>
        <taxon>Bacteria</taxon>
        <taxon>Pseudomonadati</taxon>
        <taxon>Bacteroidota</taxon>
        <taxon>Flavobacteriia</taxon>
        <taxon>Flavobacteriales</taxon>
        <taxon>Flavobacteriaceae</taxon>
        <taxon>Flavobacterium</taxon>
    </lineage>
</organism>
<keyword evidence="5" id="KW-0547">Nucleotide-binding</keyword>
<accession>A0ABW8YSB6</accession>
<dbReference type="PANTHER" id="PTHR24421:SF10">
    <property type="entry name" value="NITRATE_NITRITE SENSOR PROTEIN NARQ"/>
    <property type="match status" value="1"/>
</dbReference>
<evidence type="ECO:0000259" key="10">
    <source>
        <dbReference type="PROSITE" id="PS50109"/>
    </source>
</evidence>
<keyword evidence="12" id="KW-1185">Reference proteome</keyword>
<dbReference type="InterPro" id="IPR036890">
    <property type="entry name" value="HATPase_C_sf"/>
</dbReference>
<feature type="transmembrane region" description="Helical" evidence="9">
    <location>
        <begin position="12"/>
        <end position="36"/>
    </location>
</feature>
<dbReference type="GO" id="GO:0005524">
    <property type="term" value="F:ATP binding"/>
    <property type="evidence" value="ECO:0007669"/>
    <property type="project" value="UniProtKB-KW"/>
</dbReference>